<proteinExistence type="evidence at transcript level"/>
<dbReference type="InterPro" id="IPR019826">
    <property type="entry name" value="Carboxylesterase_B_AS"/>
</dbReference>
<dbReference type="EC" id="3.1.1.-" evidence="6"/>
<dbReference type="PROSITE" id="PS00941">
    <property type="entry name" value="CARBOXYLESTERASE_B_2"/>
    <property type="match status" value="1"/>
</dbReference>
<keyword evidence="3 6" id="KW-0378">Hydrolase</keyword>
<keyword evidence="6" id="KW-0732">Signal</keyword>
<name>U5EY55_9DIPT</name>
<evidence type="ECO:0000256" key="2">
    <source>
        <dbReference type="ARBA" id="ARBA00022487"/>
    </source>
</evidence>
<evidence type="ECO:0000256" key="3">
    <source>
        <dbReference type="ARBA" id="ARBA00022801"/>
    </source>
</evidence>
<dbReference type="GO" id="GO:0052689">
    <property type="term" value="F:carboxylic ester hydrolase activity"/>
    <property type="evidence" value="ECO:0007669"/>
    <property type="project" value="UniProtKB-KW"/>
</dbReference>
<evidence type="ECO:0000259" key="7">
    <source>
        <dbReference type="Pfam" id="PF00135"/>
    </source>
</evidence>
<evidence type="ECO:0000256" key="1">
    <source>
        <dbReference type="ARBA" id="ARBA00005964"/>
    </source>
</evidence>
<dbReference type="AlphaFoldDB" id="U5EY55"/>
<dbReference type="InterPro" id="IPR002018">
    <property type="entry name" value="CarbesteraseB"/>
</dbReference>
<dbReference type="PANTHER" id="PTHR43142">
    <property type="entry name" value="CARBOXYLIC ESTER HYDROLASE"/>
    <property type="match status" value="1"/>
</dbReference>
<evidence type="ECO:0000256" key="6">
    <source>
        <dbReference type="RuleBase" id="RU361235"/>
    </source>
</evidence>
<sequence>MKQHFIIFILIIQSLIFYVNSHRNDDTEDALVKIDNGLLRGEHRDYYYAFEGVPYAEPPIGKLRYQPPVSLAKKWKGEKLVTKATSICIQWDHFIEGDDKLRGEEDCLYLNIYTPTLDAKKKLPVVFNIHGGAFMFGYGHFYGPEMLLQKQKLVYVTINYRLGPMGFLSSEDDIIPGNFGLKDQTFALKWVKENIGKFGGDPNAITVTGFSAGGASTHLQFLTPLSKGLFQRGIAHSGSALCPWVFQENAQGKTRQIAENLGCKMDKNLLKCLQEKPAADIVRQTKHFQPFLYNPFSPFGVVVEKKTKNNPHPFITDSPAKLMERGEYNKYPILFSAAEAEGLYPSAEFMSDEKYLKDLDERWNELMPNVLDFVHSVDEKHRIEIAQLIREHYLQDKKVTPETFGEFTQIISDRLYNYGIGRSAKLMQPHSKVFVYFFRYKAKYGVGEAMSNGVEDLGVAHGDDIFLIFNNPIRDVVGLTRDEINMARKLTQLYLDFARNGEVKFGDVDALPMDCNTHVKYLEIVDTNTAFVKVGNDFGNSKFWESIDKINEH</sequence>
<dbReference type="SUPFAM" id="SSF53474">
    <property type="entry name" value="alpha/beta-Hydrolases"/>
    <property type="match status" value="1"/>
</dbReference>
<dbReference type="PANTHER" id="PTHR43142:SF1">
    <property type="entry name" value="CARBOXYLIC ESTER HYDROLASE"/>
    <property type="match status" value="1"/>
</dbReference>
<feature type="chain" id="PRO_5005147735" description="Carboxylic ester hydrolase" evidence="6">
    <location>
        <begin position="22"/>
        <end position="553"/>
    </location>
</feature>
<organism evidence="8">
    <name type="scientific">Corethrella appendiculata</name>
    <dbReference type="NCBI Taxonomy" id="1370023"/>
    <lineage>
        <taxon>Eukaryota</taxon>
        <taxon>Metazoa</taxon>
        <taxon>Ecdysozoa</taxon>
        <taxon>Arthropoda</taxon>
        <taxon>Hexapoda</taxon>
        <taxon>Insecta</taxon>
        <taxon>Pterygota</taxon>
        <taxon>Neoptera</taxon>
        <taxon>Endopterygota</taxon>
        <taxon>Diptera</taxon>
        <taxon>Nematocera</taxon>
        <taxon>Culicoidea</taxon>
        <taxon>Chaoboridae</taxon>
        <taxon>Corethrella</taxon>
    </lineage>
</organism>
<accession>U5EY55</accession>
<feature type="domain" description="Carboxylesterase type B" evidence="7">
    <location>
        <begin position="29"/>
        <end position="524"/>
    </location>
</feature>
<evidence type="ECO:0000313" key="8">
    <source>
        <dbReference type="EMBL" id="JAB57681.1"/>
    </source>
</evidence>
<dbReference type="Pfam" id="PF00135">
    <property type="entry name" value="COesterase"/>
    <property type="match status" value="1"/>
</dbReference>
<keyword evidence="4" id="KW-1015">Disulfide bond</keyword>
<protein>
    <recommendedName>
        <fullName evidence="6">Carboxylic ester hydrolase</fullName>
        <ecNumber evidence="6">3.1.1.-</ecNumber>
    </recommendedName>
</protein>
<evidence type="ECO:0000256" key="4">
    <source>
        <dbReference type="ARBA" id="ARBA00023157"/>
    </source>
</evidence>
<feature type="signal peptide" evidence="6">
    <location>
        <begin position="1"/>
        <end position="21"/>
    </location>
</feature>
<dbReference type="PROSITE" id="PS00122">
    <property type="entry name" value="CARBOXYLESTERASE_B_1"/>
    <property type="match status" value="1"/>
</dbReference>
<comment type="similarity">
    <text evidence="1 6">Belongs to the type-B carboxylesterase/lipase family.</text>
</comment>
<dbReference type="InterPro" id="IPR019819">
    <property type="entry name" value="Carboxylesterase_B_CS"/>
</dbReference>
<keyword evidence="5" id="KW-0325">Glycoprotein</keyword>
<keyword evidence="2" id="KW-0719">Serine esterase</keyword>
<dbReference type="Gene3D" id="3.40.50.1820">
    <property type="entry name" value="alpha/beta hydrolase"/>
    <property type="match status" value="1"/>
</dbReference>
<dbReference type="EMBL" id="GANO01002190">
    <property type="protein sequence ID" value="JAB57681.1"/>
    <property type="molecule type" value="mRNA"/>
</dbReference>
<reference evidence="8" key="1">
    <citation type="journal article" date="2014" name="Insect Biochem. Mol. Biol.">
        <title>An insight into the sialome of the frog biting fly, Corethrella appendiculata.</title>
        <authorList>
            <person name="Ribeiro J.M.C."/>
            <person name="Chagas A.C."/>
            <person name="Pham V.M."/>
            <person name="Lounibos L.P."/>
            <person name="Calvo E."/>
        </authorList>
    </citation>
    <scope>NUCLEOTIDE SEQUENCE</scope>
    <source>
        <tissue evidence="8">Salivary glands</tissue>
    </source>
</reference>
<evidence type="ECO:0000256" key="5">
    <source>
        <dbReference type="ARBA" id="ARBA00023180"/>
    </source>
</evidence>
<dbReference type="ESTHER" id="9dipt-u5ey55">
    <property type="family name" value="Carb_B_Arthropoda"/>
</dbReference>
<dbReference type="InterPro" id="IPR029058">
    <property type="entry name" value="AB_hydrolase_fold"/>
</dbReference>